<dbReference type="AlphaFoldDB" id="A0A3S1ASD6"/>
<dbReference type="Pfam" id="PF21828">
    <property type="entry name" value="DUF6888"/>
    <property type="match status" value="1"/>
</dbReference>
<evidence type="ECO:0000313" key="2">
    <source>
        <dbReference type="EMBL" id="RUT09858.1"/>
    </source>
</evidence>
<reference evidence="2" key="1">
    <citation type="submission" date="2018-12" db="EMBL/GenBank/DDBJ databases">
        <authorList>
            <person name="Will S."/>
            <person name="Neumann-Schaal M."/>
            <person name="Henke P."/>
        </authorList>
    </citation>
    <scope>NUCLEOTIDE SEQUENCE</scope>
    <source>
        <strain evidence="2">PCC 7102</strain>
    </source>
</reference>
<dbReference type="Proteomes" id="UP000271624">
    <property type="component" value="Unassembled WGS sequence"/>
</dbReference>
<dbReference type="RefSeq" id="WP_127078255.1">
    <property type="nucleotide sequence ID" value="NZ_RSCL01000001.1"/>
</dbReference>
<evidence type="ECO:0000259" key="1">
    <source>
        <dbReference type="Pfam" id="PF21828"/>
    </source>
</evidence>
<protein>
    <recommendedName>
        <fullName evidence="1">DUF6888 domain-containing protein</fullName>
    </recommendedName>
</protein>
<keyword evidence="3" id="KW-1185">Reference proteome</keyword>
<accession>A0A3S1ASD6</accession>
<evidence type="ECO:0000313" key="3">
    <source>
        <dbReference type="Proteomes" id="UP000271624"/>
    </source>
</evidence>
<dbReference type="InterPro" id="IPR054181">
    <property type="entry name" value="DUF6888"/>
</dbReference>
<reference evidence="2" key="2">
    <citation type="journal article" date="2019" name="Genome Biol. Evol.">
        <title>Day and night: Metabolic profiles and evolutionary relationships of six axenic non-marine cyanobacteria.</title>
        <authorList>
            <person name="Will S.E."/>
            <person name="Henke P."/>
            <person name="Boedeker C."/>
            <person name="Huang S."/>
            <person name="Brinkmann H."/>
            <person name="Rohde M."/>
            <person name="Jarek M."/>
            <person name="Friedl T."/>
            <person name="Seufert S."/>
            <person name="Schumacher M."/>
            <person name="Overmann J."/>
            <person name="Neumann-Schaal M."/>
            <person name="Petersen J."/>
        </authorList>
    </citation>
    <scope>NUCLEOTIDE SEQUENCE [LARGE SCALE GENOMIC DNA]</scope>
    <source>
        <strain evidence="2">PCC 7102</strain>
    </source>
</reference>
<comment type="caution">
    <text evidence="2">The sequence shown here is derived from an EMBL/GenBank/DDBJ whole genome shotgun (WGS) entry which is preliminary data.</text>
</comment>
<gene>
    <name evidence="2" type="ORF">DSM106972_003530</name>
</gene>
<proteinExistence type="predicted"/>
<dbReference type="EMBL" id="RSCL01000001">
    <property type="protein sequence ID" value="RUT09858.1"/>
    <property type="molecule type" value="Genomic_DNA"/>
</dbReference>
<organism evidence="2 3">
    <name type="scientific">Dulcicalothrix desertica PCC 7102</name>
    <dbReference type="NCBI Taxonomy" id="232991"/>
    <lineage>
        <taxon>Bacteria</taxon>
        <taxon>Bacillati</taxon>
        <taxon>Cyanobacteriota</taxon>
        <taxon>Cyanophyceae</taxon>
        <taxon>Nostocales</taxon>
        <taxon>Calotrichaceae</taxon>
        <taxon>Dulcicalothrix</taxon>
    </lineage>
</organism>
<name>A0A3S1ASD6_9CYAN</name>
<sequence>MPTVEQAFACVRVFSMLSTGYQPVHLFRYNPKTGIIYILAGVTESIEILIPPDGEWEFVYYDET</sequence>
<feature type="domain" description="DUF6888" evidence="1">
    <location>
        <begin position="1"/>
        <end position="57"/>
    </location>
</feature>
<dbReference type="OrthoDB" id="535637at2"/>